<feature type="region of interest" description="Disordered" evidence="1">
    <location>
        <begin position="1"/>
        <end position="33"/>
    </location>
</feature>
<evidence type="ECO:0000256" key="1">
    <source>
        <dbReference type="SAM" id="MobiDB-lite"/>
    </source>
</evidence>
<evidence type="ECO:0000313" key="2">
    <source>
        <dbReference type="EMBL" id="CDW50943.1"/>
    </source>
</evidence>
<dbReference type="AlphaFoldDB" id="A0A0K2VKG0"/>
<protein>
    <submittedName>
        <fullName evidence="2">Uncharacterized protein</fullName>
    </submittedName>
</protein>
<reference evidence="2" key="1">
    <citation type="submission" date="2014-05" db="EMBL/GenBank/DDBJ databases">
        <authorList>
            <person name="Chronopoulou M."/>
        </authorList>
    </citation>
    <scope>NUCLEOTIDE SEQUENCE</scope>
    <source>
        <tissue evidence="2">Whole organism</tissue>
    </source>
</reference>
<sequence>NEDGILLQSPHKKEGFNRSNLTSSSQDSGSPSKFSYDLINNQSGFTKQVSSYF</sequence>
<feature type="non-terminal residue" evidence="2">
    <location>
        <position position="1"/>
    </location>
</feature>
<proteinExistence type="predicted"/>
<dbReference type="EMBL" id="HACA01033582">
    <property type="protein sequence ID" value="CDW50943.1"/>
    <property type="molecule type" value="Transcribed_RNA"/>
</dbReference>
<accession>A0A0K2VKG0</accession>
<name>A0A0K2VKG0_LEPSM</name>
<organism evidence="2">
    <name type="scientific">Lepeophtheirus salmonis</name>
    <name type="common">Salmon louse</name>
    <name type="synonym">Caligus salmonis</name>
    <dbReference type="NCBI Taxonomy" id="72036"/>
    <lineage>
        <taxon>Eukaryota</taxon>
        <taxon>Metazoa</taxon>
        <taxon>Ecdysozoa</taxon>
        <taxon>Arthropoda</taxon>
        <taxon>Crustacea</taxon>
        <taxon>Multicrustacea</taxon>
        <taxon>Hexanauplia</taxon>
        <taxon>Copepoda</taxon>
        <taxon>Siphonostomatoida</taxon>
        <taxon>Caligidae</taxon>
        <taxon>Lepeophtheirus</taxon>
    </lineage>
</organism>
<feature type="compositionally biased region" description="Polar residues" evidence="1">
    <location>
        <begin position="17"/>
        <end position="33"/>
    </location>
</feature>